<feature type="transmembrane region" description="Helical" evidence="1">
    <location>
        <begin position="62"/>
        <end position="80"/>
    </location>
</feature>
<feature type="transmembrane region" description="Helical" evidence="1">
    <location>
        <begin position="254"/>
        <end position="272"/>
    </location>
</feature>
<proteinExistence type="predicted"/>
<evidence type="ECO:0000313" key="2">
    <source>
        <dbReference type="EMBL" id="KAH8102115.1"/>
    </source>
</evidence>
<comment type="caution">
    <text evidence="2">The sequence shown here is derived from an EMBL/GenBank/DDBJ whole genome shotgun (WGS) entry which is preliminary data.</text>
</comment>
<protein>
    <recommendedName>
        <fullName evidence="4">Transmembrane protein</fullName>
    </recommendedName>
</protein>
<keyword evidence="1" id="KW-1133">Transmembrane helix</keyword>
<organism evidence="2 3">
    <name type="scientific">Cristinia sonorae</name>
    <dbReference type="NCBI Taxonomy" id="1940300"/>
    <lineage>
        <taxon>Eukaryota</taxon>
        <taxon>Fungi</taxon>
        <taxon>Dikarya</taxon>
        <taxon>Basidiomycota</taxon>
        <taxon>Agaricomycotina</taxon>
        <taxon>Agaricomycetes</taxon>
        <taxon>Agaricomycetidae</taxon>
        <taxon>Agaricales</taxon>
        <taxon>Pleurotineae</taxon>
        <taxon>Stephanosporaceae</taxon>
        <taxon>Cristinia</taxon>
    </lineage>
</organism>
<dbReference type="AlphaFoldDB" id="A0A8K0US50"/>
<sequence>MSNVSLHATPPLPLFSPEVVRQIINEQYILIGTLAAWLWDTVLSAEEEWRMFYEYGLKCPDVVYILSRLTTGFFIFSTAIGSVAPTTHCRTLAKIEGCAAAMQFPTSSLLFLFRIRAVFFDNTPVLLLFFSLWLSILGTDILTPIFFDGVFLGDTSICENKRLSDASAVGIVLTAANDTLVFVAITAKVLWLNHRGGRTWAARVRTFFTGEGISGVSRIVLQTGQMYYLVTVGFTVASALMILTPAVPTAYADAMVPVSACVTNMMITRVYRRLKLGMIHDRPDSNAAGSSTLTRTGELTQWPGTTSLMLNDNVGFNWGLGERKTRLLQPAYNNTNTPSTAGSTTDVEAGVTVSPRGADEQLTPLGSAR</sequence>
<gene>
    <name evidence="2" type="ORF">BXZ70DRAFT_54267</name>
</gene>
<reference evidence="2" key="1">
    <citation type="journal article" date="2021" name="New Phytol.">
        <title>Evolutionary innovations through gain and loss of genes in the ectomycorrhizal Boletales.</title>
        <authorList>
            <person name="Wu G."/>
            <person name="Miyauchi S."/>
            <person name="Morin E."/>
            <person name="Kuo A."/>
            <person name="Drula E."/>
            <person name="Varga T."/>
            <person name="Kohler A."/>
            <person name="Feng B."/>
            <person name="Cao Y."/>
            <person name="Lipzen A."/>
            <person name="Daum C."/>
            <person name="Hundley H."/>
            <person name="Pangilinan J."/>
            <person name="Johnson J."/>
            <person name="Barry K."/>
            <person name="LaButti K."/>
            <person name="Ng V."/>
            <person name="Ahrendt S."/>
            <person name="Min B."/>
            <person name="Choi I.G."/>
            <person name="Park H."/>
            <person name="Plett J.M."/>
            <person name="Magnuson J."/>
            <person name="Spatafora J.W."/>
            <person name="Nagy L.G."/>
            <person name="Henrissat B."/>
            <person name="Grigoriev I.V."/>
            <person name="Yang Z.L."/>
            <person name="Xu J."/>
            <person name="Martin F.M."/>
        </authorList>
    </citation>
    <scope>NUCLEOTIDE SEQUENCE</scope>
    <source>
        <strain evidence="2">KKN 215</strain>
    </source>
</reference>
<dbReference type="EMBL" id="JAEVFJ010000010">
    <property type="protein sequence ID" value="KAH8102115.1"/>
    <property type="molecule type" value="Genomic_DNA"/>
</dbReference>
<dbReference type="Proteomes" id="UP000813824">
    <property type="component" value="Unassembled WGS sequence"/>
</dbReference>
<accession>A0A8K0US50</accession>
<dbReference type="OrthoDB" id="3038990at2759"/>
<evidence type="ECO:0008006" key="4">
    <source>
        <dbReference type="Google" id="ProtNLM"/>
    </source>
</evidence>
<keyword evidence="1" id="KW-0472">Membrane</keyword>
<keyword evidence="3" id="KW-1185">Reference proteome</keyword>
<evidence type="ECO:0000256" key="1">
    <source>
        <dbReference type="SAM" id="Phobius"/>
    </source>
</evidence>
<evidence type="ECO:0000313" key="3">
    <source>
        <dbReference type="Proteomes" id="UP000813824"/>
    </source>
</evidence>
<feature type="transmembrane region" description="Helical" evidence="1">
    <location>
        <begin position="125"/>
        <end position="147"/>
    </location>
</feature>
<feature type="transmembrane region" description="Helical" evidence="1">
    <location>
        <begin position="227"/>
        <end position="248"/>
    </location>
</feature>
<keyword evidence="1" id="KW-0812">Transmembrane</keyword>
<name>A0A8K0US50_9AGAR</name>
<feature type="transmembrane region" description="Helical" evidence="1">
    <location>
        <begin position="167"/>
        <end position="191"/>
    </location>
</feature>